<dbReference type="EMBL" id="CAADGD010000219">
    <property type="protein sequence ID" value="VFK73559.1"/>
    <property type="molecule type" value="Genomic_DNA"/>
</dbReference>
<dbReference type="InterPro" id="IPR038573">
    <property type="entry name" value="BrnT_sf"/>
</dbReference>
<dbReference type="Pfam" id="PF04365">
    <property type="entry name" value="BrnT_toxin"/>
    <property type="match status" value="1"/>
</dbReference>
<organism evidence="2">
    <name type="scientific">Candidatus Kentrum sp. UNK</name>
    <dbReference type="NCBI Taxonomy" id="2126344"/>
    <lineage>
        <taxon>Bacteria</taxon>
        <taxon>Pseudomonadati</taxon>
        <taxon>Pseudomonadota</taxon>
        <taxon>Gammaproteobacteria</taxon>
        <taxon>Candidatus Kentrum</taxon>
    </lineage>
</organism>
<dbReference type="InterPro" id="IPR007460">
    <property type="entry name" value="BrnT_toxin"/>
</dbReference>
<evidence type="ECO:0000313" key="1">
    <source>
        <dbReference type="EMBL" id="VFK68221.1"/>
    </source>
</evidence>
<dbReference type="Gene3D" id="3.10.450.530">
    <property type="entry name" value="Ribonuclease toxin, BrnT, of type II toxin-antitoxin system"/>
    <property type="match status" value="1"/>
</dbReference>
<proteinExistence type="predicted"/>
<name>A0A451B5K4_9GAMM</name>
<evidence type="ECO:0000313" key="2">
    <source>
        <dbReference type="EMBL" id="VFK73559.1"/>
    </source>
</evidence>
<dbReference type="AlphaFoldDB" id="A0A451B5K4"/>
<protein>
    <submittedName>
        <fullName evidence="2">Ribonuclease toxin, BrnT, of type II toxin-antitoxin system</fullName>
    </submittedName>
</protein>
<gene>
    <name evidence="1" type="ORF">BECKUNK1418G_GA0071005_12167</name>
    <name evidence="2" type="ORF">BECKUNK1418H_GA0071006_12193</name>
</gene>
<reference evidence="2" key="1">
    <citation type="submission" date="2019-02" db="EMBL/GenBank/DDBJ databases">
        <authorList>
            <person name="Gruber-Vodicka R. H."/>
            <person name="Seah K. B. B."/>
        </authorList>
    </citation>
    <scope>NUCLEOTIDE SEQUENCE</scope>
    <source>
        <strain evidence="2">BECK_BY19</strain>
        <strain evidence="1">BECK_BY8</strain>
    </source>
</reference>
<accession>A0A451B5K4</accession>
<dbReference type="EMBL" id="CAADFZ010000216">
    <property type="protein sequence ID" value="VFK68221.1"/>
    <property type="molecule type" value="Genomic_DNA"/>
</dbReference>
<sequence length="92" mass="11078">MPLVNYGVSGYFYKRLECLHQKQLNSPPTHRLPRTWEFAKHRISFEEATTSFEDPLFIDFFDPDYSQDECRYILLGYSDQMRLLLISYTKEE</sequence>